<evidence type="ECO:0000256" key="2">
    <source>
        <dbReference type="ARBA" id="ARBA00022723"/>
    </source>
</evidence>
<accession>A0ABP0I7G8</accession>
<protein>
    <submittedName>
        <fullName evidence="6">Hydroxylamine reductase (Hybrid-cluster protein) (HCP) (Prismane protein)</fullName>
    </submittedName>
</protein>
<dbReference type="PANTHER" id="PTHR30109">
    <property type="entry name" value="HYDROXYLAMINE REDUCTASE"/>
    <property type="match status" value="1"/>
</dbReference>
<reference evidence="6 7" key="1">
    <citation type="submission" date="2024-02" db="EMBL/GenBank/DDBJ databases">
        <authorList>
            <person name="Chen Y."/>
            <person name="Shah S."/>
            <person name="Dougan E. K."/>
            <person name="Thang M."/>
            <person name="Chan C."/>
        </authorList>
    </citation>
    <scope>NUCLEOTIDE SEQUENCE [LARGE SCALE GENOMIC DNA]</scope>
</reference>
<organism evidence="6 7">
    <name type="scientific">Durusdinium trenchii</name>
    <dbReference type="NCBI Taxonomy" id="1381693"/>
    <lineage>
        <taxon>Eukaryota</taxon>
        <taxon>Sar</taxon>
        <taxon>Alveolata</taxon>
        <taxon>Dinophyceae</taxon>
        <taxon>Suessiales</taxon>
        <taxon>Symbiodiniaceae</taxon>
        <taxon>Durusdinium</taxon>
    </lineage>
</organism>
<keyword evidence="2" id="KW-0479">Metal-binding</keyword>
<keyword evidence="4" id="KW-0408">Iron</keyword>
<dbReference type="NCBIfam" id="TIGR01703">
    <property type="entry name" value="hybrid_clust"/>
    <property type="match status" value="1"/>
</dbReference>
<sequence>MSAAVAAPEMEDLKAPKMMCYQCEQTNSGMGCTTVGVCKKSADTAGLQDLQMQYTFRLCQLASIDSGPYEEQCRQLVLETFFSTLTNVNFDNTRFQSYLKQSATLIHKMEEHLKHAGFEAPVQNATLPKVKKAGYETDPAVESTVEELLKQAEPTGILARSALVGNEDIFGVLEMLTYGLKGTCAYFYHAEELKAGDAAYAEGEREQIYQEIYRVGAFLAEACCSKPKEDALTVGLTECLQMGALNLQVMKCLDAAHTTLLGSPEPTEVSQETPEGPAILVSGHDLAVLLRLLQQTEGTGLNVYTHGEMLPAHSYPNLKKYTHLKGHFGTHWGNQVKEFRHFPGSILMTSNCLMPPQGKYKDRIWTCGPVGFEKLPNTLNHDYSPLIEQAKQFADKIPVPRSGQIPHQKLTIGFGHAAVLGVAETVVGAIKSGALKHVFVIGGCDGTESSRSYFTDLANDTPPDSIILTLGCGKFRLNNLDLGTLGGLPRLLDVGQCNDAYSAVIIATKLAEALGCTVHDLPLHFAVSWFEQKAVAVLLTLLHLNLKNIRLGPNLPGFITGNVLKVLNEKFGLKPARLHEEDEDLAEMLSGK</sequence>
<dbReference type="NCBIfam" id="NF003658">
    <property type="entry name" value="PRK05290.1"/>
    <property type="match status" value="1"/>
</dbReference>
<name>A0ABP0I7G8_9DINO</name>
<dbReference type="Pfam" id="PF03063">
    <property type="entry name" value="Prismane"/>
    <property type="match status" value="1"/>
</dbReference>
<evidence type="ECO:0000313" key="6">
    <source>
        <dbReference type="EMBL" id="CAK8997383.1"/>
    </source>
</evidence>
<evidence type="ECO:0000256" key="4">
    <source>
        <dbReference type="ARBA" id="ARBA00023004"/>
    </source>
</evidence>
<dbReference type="HAMAP" id="MF_00069">
    <property type="entry name" value="Hydroxylam_reduct"/>
    <property type="match status" value="1"/>
</dbReference>
<evidence type="ECO:0000256" key="5">
    <source>
        <dbReference type="ARBA" id="ARBA00023014"/>
    </source>
</evidence>
<keyword evidence="5" id="KW-0411">Iron-sulfur</keyword>
<keyword evidence="1" id="KW-0963">Cytoplasm</keyword>
<dbReference type="Gene3D" id="3.40.50.2030">
    <property type="match status" value="2"/>
</dbReference>
<dbReference type="SUPFAM" id="SSF56821">
    <property type="entry name" value="Prismane protein-like"/>
    <property type="match status" value="1"/>
</dbReference>
<dbReference type="InterPro" id="IPR016100">
    <property type="entry name" value="Prismane_a-bundle"/>
</dbReference>
<dbReference type="Gene3D" id="1.20.1270.20">
    <property type="match status" value="2"/>
</dbReference>
<dbReference type="PANTHER" id="PTHR30109:SF0">
    <property type="entry name" value="HYDROXYLAMINE REDUCTASE"/>
    <property type="match status" value="1"/>
</dbReference>
<proteinExistence type="inferred from homology"/>
<dbReference type="InterPro" id="IPR010048">
    <property type="entry name" value="Hydroxylam_reduct"/>
</dbReference>
<comment type="caution">
    <text evidence="6">The sequence shown here is derived from an EMBL/GenBank/DDBJ whole genome shotgun (WGS) entry which is preliminary data.</text>
</comment>
<gene>
    <name evidence="6" type="ORF">SCF082_LOCUS5193</name>
</gene>
<evidence type="ECO:0000256" key="1">
    <source>
        <dbReference type="ARBA" id="ARBA00022490"/>
    </source>
</evidence>
<dbReference type="InterPro" id="IPR004137">
    <property type="entry name" value="HCP/CODH"/>
</dbReference>
<keyword evidence="3" id="KW-0560">Oxidoreductase</keyword>
<dbReference type="Proteomes" id="UP001642464">
    <property type="component" value="Unassembled WGS sequence"/>
</dbReference>
<evidence type="ECO:0000256" key="3">
    <source>
        <dbReference type="ARBA" id="ARBA00023002"/>
    </source>
</evidence>
<dbReference type="InterPro" id="IPR011254">
    <property type="entry name" value="Prismane-like_sf"/>
</dbReference>
<keyword evidence="7" id="KW-1185">Reference proteome</keyword>
<dbReference type="EMBL" id="CAXAMM010002780">
    <property type="protein sequence ID" value="CAK8997383.1"/>
    <property type="molecule type" value="Genomic_DNA"/>
</dbReference>
<dbReference type="InterPro" id="IPR016099">
    <property type="entry name" value="Prismane-like_a/b-sand"/>
</dbReference>
<evidence type="ECO:0000313" key="7">
    <source>
        <dbReference type="Proteomes" id="UP001642464"/>
    </source>
</evidence>